<keyword evidence="2" id="KW-0677">Repeat</keyword>
<dbReference type="InterPro" id="IPR056421">
    <property type="entry name" value="TPR_GEMI5"/>
</dbReference>
<dbReference type="Pfam" id="PF00400">
    <property type="entry name" value="WD40"/>
    <property type="match status" value="1"/>
</dbReference>
<dbReference type="Pfam" id="PF23770">
    <property type="entry name" value="Beta-prop_RIG_1st"/>
    <property type="match status" value="1"/>
</dbReference>
<sequence>MNEVTLPPSPNWFSSTILACASDGTIAWGAKNSIIIAKAKDNKQLDYSIIEKAHYDRVSTIAFSPTNIDNNDKLLVSGGNDNIVKIWNLNDLSLKLENNKLDETRKVIAVDWSKNNPNLICFISETGLLVTWNIDYNISQLISLGKLAVTCLACCPHDGNIVSIGCKNGLIYIVDICGSGNIKYKLRGHDVEIVSLSWCPVPINIFDEKNSNELLLASGAKDRVIFLWKAGSDGRYETQLTFPVPPLDPSNYKSKINSSSANFTAVNWLTPTHLFTSSPWGELLLWDLTKNAKKKFNPILIHGKHGKGLFSIAGLSKQSKEECENNKNENWRLKTNNAKTIWTVAQNRQVICCSILQNEITIEHSIPTQGGFVYCMSACPVDTSQIAFGTGDMMIRLWNLSEPHENIMELQMFWEKIKGKVRSLCWHPEKENILAFATNEGRVGTFDINSKRPPTIYRMYHRYVIYRIGWGPAPNVQEYALYTCGDGELVYYNPEAYNNTPIPVTKKKECTDFCWKPDYSLLALGFGDGSLSFLKPDLSEYEHTIHTLCKAVQCIAWHPESTLSDLNISTMNNYVAVAVNGPEIVVFEIYNINNSEDCKSNKLSFYKTVATLNGHSEKVVCLAWSPHISGYLVSGSYDYTAQVWKVETQEIIATYISHLGPIQCCMWSPYNHNLIITGSVDFTLRIWNISKHKALKTPSTMRTSTKYRQRTKKKKTAAKAIEAGSEKADNQLKSTVEGVKEVGNLPSYSKESDNMNKNNCKMLKKKKTKKITRFPHYAEIASSNKLWCSSIRNLLNSLKINHSNEGPLDHNETEKIPNNEPQTLKSNENNYVLLGTEKNLENSLKKEKNILFLNGQHNVVTEIDLWCDNLMENLHQAMKEKRLSDFLVSLAPAISIETWKIMCEAYATQLVFEENPHKAVSYLLCINKVHKAIDIFITEKLYKEAYALASSKLDAKDPIIKNILIEWATNAVKDGHFQNATECYIKLGQYTQAAKILERRKDFYSLLLAVDVAEVDHNIELSEAIADKAILESLLNGNVNAAKSVITNYYQIQYREVEVEIFIQLNKILDTINDEDMFYWLKGLSNISLLETLRNKFTKCPNKYSLLLQKDVFPLETNDVMVQINVSHQLALFILSDQQNQHFKHILKALDIISQFETINSTVSEEISLLMKYLFILDNKNLENVESIFNTSNNVIAESLRAYLCHGIIKWFQQNKLQDDQVSECKELVIKVLEKCIKDLFHIESFKYWKTLCEIPKLETQLSTRLGKLQDTEDNNVDSVKDVIERLDQLKLNKKEFLDQRISSPNPLFSYTSVKEFIGVISDDTIRNKIDKLLTETWTQIIS</sequence>
<accession>A0AAJ6YK68</accession>
<feature type="compositionally biased region" description="Basic and acidic residues" evidence="4">
    <location>
        <begin position="807"/>
        <end position="817"/>
    </location>
</feature>
<dbReference type="InterPro" id="IPR015943">
    <property type="entry name" value="WD40/YVTN_repeat-like_dom_sf"/>
</dbReference>
<dbReference type="Pfam" id="PF23774">
    <property type="entry name" value="TPR_GEMI5"/>
    <property type="match status" value="1"/>
</dbReference>
<dbReference type="InterPro" id="IPR056424">
    <property type="entry name" value="Beta-prop_GEMI5_2nd"/>
</dbReference>
<evidence type="ECO:0000259" key="5">
    <source>
        <dbReference type="Pfam" id="PF23770"/>
    </source>
</evidence>
<evidence type="ECO:0000259" key="6">
    <source>
        <dbReference type="Pfam" id="PF23774"/>
    </source>
</evidence>
<feature type="repeat" description="WD" evidence="3">
    <location>
        <begin position="612"/>
        <end position="654"/>
    </location>
</feature>
<dbReference type="PANTHER" id="PTHR46362:SF1">
    <property type="entry name" value="GEM-ASSOCIATED PROTEIN 5"/>
    <property type="match status" value="1"/>
</dbReference>
<dbReference type="RefSeq" id="XP_011499580.1">
    <property type="nucleotide sequence ID" value="XM_011501278.1"/>
</dbReference>
<dbReference type="KEGG" id="csol:105363547"/>
<feature type="repeat" description="WD" evidence="3">
    <location>
        <begin position="51"/>
        <end position="90"/>
    </location>
</feature>
<name>A0AAJ6YK68_9HYME</name>
<evidence type="ECO:0000259" key="7">
    <source>
        <dbReference type="Pfam" id="PF23775"/>
    </source>
</evidence>
<organism evidence="8 9">
    <name type="scientific">Ceratosolen solmsi marchali</name>
    <dbReference type="NCBI Taxonomy" id="326594"/>
    <lineage>
        <taxon>Eukaryota</taxon>
        <taxon>Metazoa</taxon>
        <taxon>Ecdysozoa</taxon>
        <taxon>Arthropoda</taxon>
        <taxon>Hexapoda</taxon>
        <taxon>Insecta</taxon>
        <taxon>Pterygota</taxon>
        <taxon>Neoptera</taxon>
        <taxon>Endopterygota</taxon>
        <taxon>Hymenoptera</taxon>
        <taxon>Apocrita</taxon>
        <taxon>Proctotrupomorpha</taxon>
        <taxon>Chalcidoidea</taxon>
        <taxon>Agaonidae</taxon>
        <taxon>Agaoninae</taxon>
        <taxon>Ceratosolen</taxon>
    </lineage>
</organism>
<dbReference type="PROSITE" id="PS50294">
    <property type="entry name" value="WD_REPEATS_REGION"/>
    <property type="match status" value="3"/>
</dbReference>
<dbReference type="GO" id="GO:0003730">
    <property type="term" value="F:mRNA 3'-UTR binding"/>
    <property type="evidence" value="ECO:0007669"/>
    <property type="project" value="TreeGrafter"/>
</dbReference>
<evidence type="ECO:0000256" key="1">
    <source>
        <dbReference type="ARBA" id="ARBA00022574"/>
    </source>
</evidence>
<dbReference type="InterPro" id="IPR011047">
    <property type="entry name" value="Quinoprotein_ADH-like_sf"/>
</dbReference>
<feature type="domain" description="Gem-associated protein 5 TPR" evidence="6">
    <location>
        <begin position="833"/>
        <end position="1038"/>
    </location>
</feature>
<dbReference type="InterPro" id="IPR052640">
    <property type="entry name" value="Gemin-5"/>
</dbReference>
<dbReference type="SUPFAM" id="SSF50998">
    <property type="entry name" value="Quinoprotein alcohol dehydrogenase-like"/>
    <property type="match status" value="2"/>
</dbReference>
<dbReference type="GO" id="GO:0000387">
    <property type="term" value="P:spliceosomal snRNP assembly"/>
    <property type="evidence" value="ECO:0007669"/>
    <property type="project" value="TreeGrafter"/>
</dbReference>
<dbReference type="InterPro" id="IPR001680">
    <property type="entry name" value="WD40_rpt"/>
</dbReference>
<dbReference type="InterPro" id="IPR019775">
    <property type="entry name" value="WD40_repeat_CS"/>
</dbReference>
<protein>
    <submittedName>
        <fullName evidence="9">Gem-associated protein 5</fullName>
    </submittedName>
</protein>
<dbReference type="PROSITE" id="PS50082">
    <property type="entry name" value="WD_REPEATS_2"/>
    <property type="match status" value="3"/>
</dbReference>
<evidence type="ECO:0000313" key="9">
    <source>
        <dbReference type="RefSeq" id="XP_011499580.1"/>
    </source>
</evidence>
<keyword evidence="1 3" id="KW-0853">WD repeat</keyword>
<evidence type="ECO:0000256" key="2">
    <source>
        <dbReference type="ARBA" id="ARBA00022737"/>
    </source>
</evidence>
<dbReference type="GeneID" id="105363547"/>
<dbReference type="PANTHER" id="PTHR46362">
    <property type="entry name" value="GEM-ASSOCIATED PROTEIN 5"/>
    <property type="match status" value="1"/>
</dbReference>
<feature type="domain" description="Gem-associated protein 5 first beta-propeller" evidence="5">
    <location>
        <begin position="147"/>
        <end position="205"/>
    </location>
</feature>
<reference evidence="9" key="1">
    <citation type="submission" date="2025-08" db="UniProtKB">
        <authorList>
            <consortium name="RefSeq"/>
        </authorList>
    </citation>
    <scope>IDENTIFICATION</scope>
</reference>
<feature type="region of interest" description="Disordered" evidence="4">
    <location>
        <begin position="805"/>
        <end position="825"/>
    </location>
</feature>
<keyword evidence="8" id="KW-1185">Reference proteome</keyword>
<dbReference type="InterPro" id="IPR056432">
    <property type="entry name" value="Beta-prop_GEMI5_1st"/>
</dbReference>
<evidence type="ECO:0000256" key="4">
    <source>
        <dbReference type="SAM" id="MobiDB-lite"/>
    </source>
</evidence>
<gene>
    <name evidence="9" type="primary">LOC105363547</name>
</gene>
<proteinExistence type="predicted"/>
<dbReference type="GO" id="GO:0032797">
    <property type="term" value="C:SMN complex"/>
    <property type="evidence" value="ECO:0007669"/>
    <property type="project" value="TreeGrafter"/>
</dbReference>
<dbReference type="Proteomes" id="UP000695007">
    <property type="component" value="Unplaced"/>
</dbReference>
<dbReference type="Pfam" id="PF23775">
    <property type="entry name" value="Beta-prop_RIG_2nd"/>
    <property type="match status" value="1"/>
</dbReference>
<dbReference type="PROSITE" id="PS00678">
    <property type="entry name" value="WD_REPEATS_1"/>
    <property type="match status" value="2"/>
</dbReference>
<dbReference type="SMART" id="SM00320">
    <property type="entry name" value="WD40"/>
    <property type="match status" value="11"/>
</dbReference>
<dbReference type="GO" id="GO:0005634">
    <property type="term" value="C:nucleus"/>
    <property type="evidence" value="ECO:0007669"/>
    <property type="project" value="TreeGrafter"/>
</dbReference>
<dbReference type="Gene3D" id="2.130.10.10">
    <property type="entry name" value="YVTN repeat-like/Quinoprotein amine dehydrogenase"/>
    <property type="match status" value="2"/>
</dbReference>
<evidence type="ECO:0000256" key="3">
    <source>
        <dbReference type="PROSITE-ProRule" id="PRU00221"/>
    </source>
</evidence>
<evidence type="ECO:0000313" key="8">
    <source>
        <dbReference type="Proteomes" id="UP000695007"/>
    </source>
</evidence>
<feature type="repeat" description="WD" evidence="3">
    <location>
        <begin position="655"/>
        <end position="697"/>
    </location>
</feature>
<feature type="domain" description="Gem-associated protein 5 second beta-propeller" evidence="7">
    <location>
        <begin position="380"/>
        <end position="679"/>
    </location>
</feature>
<dbReference type="CTD" id="37335"/>